<evidence type="ECO:0000256" key="1">
    <source>
        <dbReference type="ARBA" id="ARBA00004613"/>
    </source>
</evidence>
<dbReference type="InterPro" id="IPR000734">
    <property type="entry name" value="TAG_lipase"/>
</dbReference>
<dbReference type="Proteomes" id="UP000001307">
    <property type="component" value="Unassembled WGS sequence"/>
</dbReference>
<dbReference type="PRINTS" id="PR00821">
    <property type="entry name" value="TAGLIPASE"/>
</dbReference>
<sequence>MSALIDEPPYSVEGYRPAQLPESIMAVHPTLKLSTRSGLQDHKIDWENPDVSKFTTDARITVVTHGWNDGYYEEGLLGLSRRAIMEYTEDDYVALDWHRGALRINYNKAAANTQVAGRALGHFFSQLHAAGFSEDKFYCAGHSLGAHACAFAGKWTQEMFGFTINRITGLDAAGPLYEKMEAPARLDHTDARFVDLVHTNGAQVSHGLCGLNEPFGHADFYPNGGNHQTGCGFFDLYCSHMRAVDLWIHSIKMPSCVFVTAFTTRLQE</sequence>
<dbReference type="InterPro" id="IPR013818">
    <property type="entry name" value="Lipase"/>
</dbReference>
<comment type="subcellular location">
    <subcellularLocation>
        <location evidence="1">Secreted</location>
    </subcellularLocation>
</comment>
<dbReference type="InterPro" id="IPR029058">
    <property type="entry name" value="AB_hydrolase_fold"/>
</dbReference>
<comment type="similarity">
    <text evidence="2 4">Belongs to the AB hydrolase superfamily. Lipase family.</text>
</comment>
<evidence type="ECO:0000313" key="7">
    <source>
        <dbReference type="Proteomes" id="UP000001307"/>
    </source>
</evidence>
<dbReference type="GO" id="GO:0005615">
    <property type="term" value="C:extracellular space"/>
    <property type="evidence" value="ECO:0007669"/>
    <property type="project" value="TreeGrafter"/>
</dbReference>
<dbReference type="Gene3D" id="3.40.50.1820">
    <property type="entry name" value="alpha/beta hydrolase"/>
    <property type="match status" value="1"/>
</dbReference>
<keyword evidence="3" id="KW-0964">Secreted</keyword>
<protein>
    <recommendedName>
        <fullName evidence="5">Lipase domain-containing protein</fullName>
    </recommendedName>
</protein>
<dbReference type="Pfam" id="PF00151">
    <property type="entry name" value="Lipase"/>
    <property type="match status" value="1"/>
</dbReference>
<reference evidence="6 7" key="1">
    <citation type="journal article" date="2010" name="Science">
        <title>Plasticity of animal genome architecture unmasked by rapid evolution of a pelagic tunicate.</title>
        <authorList>
            <person name="Denoeud F."/>
            <person name="Henriet S."/>
            <person name="Mungpakdee S."/>
            <person name="Aury J.M."/>
            <person name="Da Silva C."/>
            <person name="Brinkmann H."/>
            <person name="Mikhaleva J."/>
            <person name="Olsen L.C."/>
            <person name="Jubin C."/>
            <person name="Canestro C."/>
            <person name="Bouquet J.M."/>
            <person name="Danks G."/>
            <person name="Poulain J."/>
            <person name="Campsteijn C."/>
            <person name="Adamski M."/>
            <person name="Cross I."/>
            <person name="Yadetie F."/>
            <person name="Muffato M."/>
            <person name="Louis A."/>
            <person name="Butcher S."/>
            <person name="Tsagkogeorga G."/>
            <person name="Konrad A."/>
            <person name="Singh S."/>
            <person name="Jensen M.F."/>
            <person name="Cong E.H."/>
            <person name="Eikeseth-Otteraa H."/>
            <person name="Noel B."/>
            <person name="Anthouard V."/>
            <person name="Porcel B.M."/>
            <person name="Kachouri-Lafond R."/>
            <person name="Nishino A."/>
            <person name="Ugolini M."/>
            <person name="Chourrout P."/>
            <person name="Nishida H."/>
            <person name="Aasland R."/>
            <person name="Huzurbazar S."/>
            <person name="Westhof E."/>
            <person name="Delsuc F."/>
            <person name="Lehrach H."/>
            <person name="Reinhardt R."/>
            <person name="Weissenbach J."/>
            <person name="Roy S.W."/>
            <person name="Artiguenave F."/>
            <person name="Postlethwait J.H."/>
            <person name="Manak J.R."/>
            <person name="Thompson E.M."/>
            <person name="Jaillon O."/>
            <person name="Du Pasquier L."/>
            <person name="Boudinot P."/>
            <person name="Liberles D.A."/>
            <person name="Volff J.N."/>
            <person name="Philippe H."/>
            <person name="Lenhard B."/>
            <person name="Roest Crollius H."/>
            <person name="Wincker P."/>
            <person name="Chourrout D."/>
        </authorList>
    </citation>
    <scope>NUCLEOTIDE SEQUENCE [LARGE SCALE GENOMIC DNA]</scope>
</reference>
<dbReference type="GO" id="GO:0016298">
    <property type="term" value="F:lipase activity"/>
    <property type="evidence" value="ECO:0007669"/>
    <property type="project" value="InterPro"/>
</dbReference>
<keyword evidence="7" id="KW-1185">Reference proteome</keyword>
<dbReference type="GO" id="GO:0016042">
    <property type="term" value="P:lipid catabolic process"/>
    <property type="evidence" value="ECO:0007669"/>
    <property type="project" value="TreeGrafter"/>
</dbReference>
<dbReference type="AlphaFoldDB" id="E4X9B6"/>
<gene>
    <name evidence="6" type="ORF">GSOID_T00004464001</name>
</gene>
<dbReference type="InParanoid" id="E4X9B6"/>
<dbReference type="EMBL" id="FN653030">
    <property type="protein sequence ID" value="CBY19045.1"/>
    <property type="molecule type" value="Genomic_DNA"/>
</dbReference>
<evidence type="ECO:0000259" key="5">
    <source>
        <dbReference type="Pfam" id="PF00151"/>
    </source>
</evidence>
<evidence type="ECO:0000256" key="3">
    <source>
        <dbReference type="ARBA" id="ARBA00022525"/>
    </source>
</evidence>
<organism evidence="6 7">
    <name type="scientific">Oikopleura dioica</name>
    <name type="common">Tunicate</name>
    <dbReference type="NCBI Taxonomy" id="34765"/>
    <lineage>
        <taxon>Eukaryota</taxon>
        <taxon>Metazoa</taxon>
        <taxon>Chordata</taxon>
        <taxon>Tunicata</taxon>
        <taxon>Appendicularia</taxon>
        <taxon>Copelata</taxon>
        <taxon>Oikopleuridae</taxon>
        <taxon>Oikopleura</taxon>
    </lineage>
</organism>
<dbReference type="PANTHER" id="PTHR11610">
    <property type="entry name" value="LIPASE"/>
    <property type="match status" value="1"/>
</dbReference>
<evidence type="ECO:0000256" key="2">
    <source>
        <dbReference type="ARBA" id="ARBA00010701"/>
    </source>
</evidence>
<dbReference type="OrthoDB" id="199913at2759"/>
<proteinExistence type="inferred from homology"/>
<name>E4X9B6_OIKDI</name>
<feature type="domain" description="Lipase" evidence="5">
    <location>
        <begin position="41"/>
        <end position="255"/>
    </location>
</feature>
<accession>E4X9B6</accession>
<evidence type="ECO:0000256" key="4">
    <source>
        <dbReference type="RuleBase" id="RU004262"/>
    </source>
</evidence>
<dbReference type="SUPFAM" id="SSF53474">
    <property type="entry name" value="alpha/beta-Hydrolases"/>
    <property type="match status" value="1"/>
</dbReference>
<evidence type="ECO:0000313" key="6">
    <source>
        <dbReference type="EMBL" id="CBY19045.1"/>
    </source>
</evidence>